<comment type="caution">
    <text evidence="2">The sequence shown here is derived from an EMBL/GenBank/DDBJ whole genome shotgun (WGS) entry which is preliminary data.</text>
</comment>
<keyword evidence="3" id="KW-1185">Reference proteome</keyword>
<evidence type="ECO:0000259" key="1">
    <source>
        <dbReference type="Pfam" id="PF12867"/>
    </source>
</evidence>
<dbReference type="Pfam" id="PF12867">
    <property type="entry name" value="DinB_2"/>
    <property type="match status" value="1"/>
</dbReference>
<dbReference type="RefSeq" id="WP_252114104.1">
    <property type="nucleotide sequence ID" value="NZ_JAMSCK010000004.1"/>
</dbReference>
<dbReference type="Gene3D" id="1.20.120.450">
    <property type="entry name" value="dinb family like domain"/>
    <property type="match status" value="1"/>
</dbReference>
<accession>A0ABT0Z3W7</accession>
<evidence type="ECO:0000313" key="2">
    <source>
        <dbReference type="EMBL" id="MCM8570219.1"/>
    </source>
</evidence>
<proteinExistence type="predicted"/>
<protein>
    <submittedName>
        <fullName evidence="2">DinB family protein</fullName>
    </submittedName>
</protein>
<feature type="domain" description="DinB-like" evidence="1">
    <location>
        <begin position="32"/>
        <end position="164"/>
    </location>
</feature>
<name>A0ABT0Z3W7_9FLAO</name>
<dbReference type="InterPro" id="IPR034660">
    <property type="entry name" value="DinB/YfiT-like"/>
</dbReference>
<dbReference type="EMBL" id="JAMSCK010000004">
    <property type="protein sequence ID" value="MCM8570219.1"/>
    <property type="molecule type" value="Genomic_DNA"/>
</dbReference>
<gene>
    <name evidence="2" type="ORF">NE848_12570</name>
</gene>
<dbReference type="Proteomes" id="UP001155077">
    <property type="component" value="Unassembled WGS sequence"/>
</dbReference>
<dbReference type="SUPFAM" id="SSF109854">
    <property type="entry name" value="DinB/YfiT-like putative metalloenzymes"/>
    <property type="match status" value="1"/>
</dbReference>
<sequence>MKKSELKKDEIGEFYWNYINLIPDDAELIGTLKKNTEDMVQFFRSIPAEKWRYSYAAGKWSVLEMVQHLIDTDRIFQYRALSFARQESKSLPGFDHDSYVLHSGAEKREADNLIEEFKQVRESGIYLFRSFTDEMLAQKGIMNEMTATARAIGFVMAGHALHHKDIIRKRYL</sequence>
<organism evidence="2 3">
    <name type="scientific">Gramella jeungdoensis</name>
    <dbReference type="NCBI Taxonomy" id="708091"/>
    <lineage>
        <taxon>Bacteria</taxon>
        <taxon>Pseudomonadati</taxon>
        <taxon>Bacteroidota</taxon>
        <taxon>Flavobacteriia</taxon>
        <taxon>Flavobacteriales</taxon>
        <taxon>Flavobacteriaceae</taxon>
        <taxon>Christiangramia</taxon>
    </lineage>
</organism>
<evidence type="ECO:0000313" key="3">
    <source>
        <dbReference type="Proteomes" id="UP001155077"/>
    </source>
</evidence>
<reference evidence="2" key="1">
    <citation type="submission" date="2022-06" db="EMBL/GenBank/DDBJ databases">
        <title>Gramella sediminis sp. nov., isolated from deep-sea sediment of the Indian Ocean.</title>
        <authorList>
            <person name="Yang L."/>
        </authorList>
    </citation>
    <scope>NUCLEOTIDE SEQUENCE</scope>
    <source>
        <strain evidence="2">HMD3159</strain>
    </source>
</reference>
<dbReference type="InterPro" id="IPR024775">
    <property type="entry name" value="DinB-like"/>
</dbReference>